<evidence type="ECO:0000256" key="2">
    <source>
        <dbReference type="ARBA" id="ARBA00022679"/>
    </source>
</evidence>
<dbReference type="RefSeq" id="WP_100253973.1">
    <property type="nucleotide sequence ID" value="NZ_CP015819.1"/>
</dbReference>
<comment type="similarity">
    <text evidence="1">Belongs to the carbohydrate kinase PfkB family.</text>
</comment>
<protein>
    <submittedName>
        <fullName evidence="8">1-phosphofructokinase</fullName>
    </submittedName>
</protein>
<proteinExistence type="inferred from homology"/>
<dbReference type="GO" id="GO:0008443">
    <property type="term" value="F:phosphofructokinase activity"/>
    <property type="evidence" value="ECO:0007669"/>
    <property type="project" value="TreeGrafter"/>
</dbReference>
<evidence type="ECO:0000256" key="3">
    <source>
        <dbReference type="ARBA" id="ARBA00022741"/>
    </source>
</evidence>
<reference evidence="8 9" key="1">
    <citation type="submission" date="2017-11" db="EMBL/GenBank/DDBJ databases">
        <title>Complete genome sequence of Spiroplasma clarkii CN-5 (DSM 19994).</title>
        <authorList>
            <person name="Tsai Y.-M."/>
            <person name="Chang A."/>
            <person name="Lo W.-S."/>
            <person name="Kuo C.-H."/>
        </authorList>
    </citation>
    <scope>NUCLEOTIDE SEQUENCE [LARGE SCALE GENOMIC DNA]</scope>
    <source>
        <strain evidence="8 9">CN-5</strain>
    </source>
</reference>
<dbReference type="PANTHER" id="PTHR46566:SF1">
    <property type="entry name" value="1-PHOSPHOFRUCTOKINASE"/>
    <property type="match status" value="1"/>
</dbReference>
<sequence>MPKIYAISLNPAIDYVLKFKELKLDKTNRPYQTDMYAAGKGIHISLLLNELEFENESIVFLNGHFADFFIQDLKANHVKYQKFSTNGEIRINLKLIDQFQTECSVPGPEISASEFEKLLAYLKEVIQPGDYVVASGSLPSNCPTDVYQKIGIAVKQNEGHFVVDAYGESLLQALQTKPFLIKPNLDELEQTFKVKITTEKQLFEYAQKLIDLGAQNVLLSRGEKGGVLINQHSIVTCGIYQWGKKLENAAGAGDSMLAGFIVKYINTSDFNEALKFSVVCGSATAYSSRIASRELIDELNQKNHLMETKKLV</sequence>
<dbReference type="CDD" id="cd01164">
    <property type="entry name" value="FruK_PfkB_like"/>
    <property type="match status" value="1"/>
</dbReference>
<dbReference type="InterPro" id="IPR017583">
    <property type="entry name" value="Tagatose/fructose_Pkinase"/>
</dbReference>
<evidence type="ECO:0000256" key="6">
    <source>
        <dbReference type="PIRNR" id="PIRNR000535"/>
    </source>
</evidence>
<keyword evidence="3" id="KW-0547">Nucleotide-binding</keyword>
<dbReference type="Gene3D" id="3.40.1190.20">
    <property type="match status" value="1"/>
</dbReference>
<evidence type="ECO:0000256" key="1">
    <source>
        <dbReference type="ARBA" id="ARBA00010688"/>
    </source>
</evidence>
<dbReference type="InterPro" id="IPR011611">
    <property type="entry name" value="PfkB_dom"/>
</dbReference>
<dbReference type="PIRSF" id="PIRSF000535">
    <property type="entry name" value="1PFK/6PFK/LacC"/>
    <property type="match status" value="1"/>
</dbReference>
<feature type="domain" description="Carbohydrate kinase PfkB" evidence="7">
    <location>
        <begin position="12"/>
        <end position="285"/>
    </location>
</feature>
<evidence type="ECO:0000259" key="7">
    <source>
        <dbReference type="Pfam" id="PF00294"/>
    </source>
</evidence>
<dbReference type="GO" id="GO:0005829">
    <property type="term" value="C:cytosol"/>
    <property type="evidence" value="ECO:0007669"/>
    <property type="project" value="TreeGrafter"/>
</dbReference>
<evidence type="ECO:0000313" key="8">
    <source>
        <dbReference type="EMBL" id="ATX70409.1"/>
    </source>
</evidence>
<name>A0A1Y0KZS1_9MOLU</name>
<dbReference type="KEGG" id="scla:SCLARK_00182"/>
<dbReference type="Pfam" id="PF00294">
    <property type="entry name" value="PfkB"/>
    <property type="match status" value="1"/>
</dbReference>
<dbReference type="EMBL" id="CP024870">
    <property type="protein sequence ID" value="ATX70409.1"/>
    <property type="molecule type" value="Genomic_DNA"/>
</dbReference>
<evidence type="ECO:0000256" key="4">
    <source>
        <dbReference type="ARBA" id="ARBA00022777"/>
    </source>
</evidence>
<dbReference type="Proteomes" id="UP000231179">
    <property type="component" value="Chromosome"/>
</dbReference>
<gene>
    <name evidence="8" type="primary">fruK</name>
    <name evidence="8" type="ORF">SCLAR_v1c00740</name>
</gene>
<dbReference type="AlphaFoldDB" id="A0A1Y0KZS1"/>
<dbReference type="SUPFAM" id="SSF53613">
    <property type="entry name" value="Ribokinase-like"/>
    <property type="match status" value="1"/>
</dbReference>
<dbReference type="PANTHER" id="PTHR46566">
    <property type="entry name" value="1-PHOSPHOFRUCTOKINASE-RELATED"/>
    <property type="match status" value="1"/>
</dbReference>
<dbReference type="GO" id="GO:0005524">
    <property type="term" value="F:ATP binding"/>
    <property type="evidence" value="ECO:0007669"/>
    <property type="project" value="UniProtKB-KW"/>
</dbReference>
<dbReference type="NCBIfam" id="TIGR03168">
    <property type="entry name" value="1-PFK"/>
    <property type="match status" value="1"/>
</dbReference>
<evidence type="ECO:0000313" key="9">
    <source>
        <dbReference type="Proteomes" id="UP000231179"/>
    </source>
</evidence>
<evidence type="ECO:0000256" key="5">
    <source>
        <dbReference type="ARBA" id="ARBA00022840"/>
    </source>
</evidence>
<accession>A0A1Y0KZS1</accession>
<organism evidence="8 9">
    <name type="scientific">Spiroplasma clarkii</name>
    <dbReference type="NCBI Taxonomy" id="2139"/>
    <lineage>
        <taxon>Bacteria</taxon>
        <taxon>Bacillati</taxon>
        <taxon>Mycoplasmatota</taxon>
        <taxon>Mollicutes</taxon>
        <taxon>Entomoplasmatales</taxon>
        <taxon>Spiroplasmataceae</taxon>
        <taxon>Spiroplasma</taxon>
    </lineage>
</organism>
<keyword evidence="5" id="KW-0067">ATP-binding</keyword>
<dbReference type="OrthoDB" id="9801219at2"/>
<dbReference type="InterPro" id="IPR029056">
    <property type="entry name" value="Ribokinase-like"/>
</dbReference>
<keyword evidence="2 6" id="KW-0808">Transferase</keyword>
<keyword evidence="9" id="KW-1185">Reference proteome</keyword>
<keyword evidence="4 8" id="KW-0418">Kinase</keyword>